<protein>
    <submittedName>
        <fullName evidence="9">MFS transporter</fullName>
    </submittedName>
</protein>
<evidence type="ECO:0000256" key="5">
    <source>
        <dbReference type="ARBA" id="ARBA00022989"/>
    </source>
</evidence>
<dbReference type="EMBL" id="QHHQ01000002">
    <property type="protein sequence ID" value="RAI02179.1"/>
    <property type="molecule type" value="Genomic_DNA"/>
</dbReference>
<accession>A0A8B2NUK2</accession>
<reference evidence="9 10" key="1">
    <citation type="submission" date="2018-05" db="EMBL/GenBank/DDBJ databases">
        <title>Acuticoccus sediminis sp. nov., isolated from deep-sea sediment of Indian Ocean.</title>
        <authorList>
            <person name="Liu X."/>
            <person name="Lai Q."/>
            <person name="Du Y."/>
            <person name="Sun F."/>
            <person name="Zhang X."/>
            <person name="Wang S."/>
            <person name="Shao Z."/>
        </authorList>
    </citation>
    <scope>NUCLEOTIDE SEQUENCE [LARGE SCALE GENOMIC DNA]</scope>
    <source>
        <strain evidence="9 10">PTG4-2</strain>
    </source>
</reference>
<evidence type="ECO:0000313" key="10">
    <source>
        <dbReference type="Proteomes" id="UP000249590"/>
    </source>
</evidence>
<feature type="transmembrane region" description="Helical" evidence="8">
    <location>
        <begin position="171"/>
        <end position="190"/>
    </location>
</feature>
<feature type="transmembrane region" description="Helical" evidence="8">
    <location>
        <begin position="382"/>
        <end position="401"/>
    </location>
</feature>
<keyword evidence="10" id="KW-1185">Reference proteome</keyword>
<keyword evidence="6 8" id="KW-0472">Membrane</keyword>
<feature type="transmembrane region" description="Helical" evidence="8">
    <location>
        <begin position="268"/>
        <end position="287"/>
    </location>
</feature>
<evidence type="ECO:0000256" key="8">
    <source>
        <dbReference type="SAM" id="Phobius"/>
    </source>
</evidence>
<feature type="region of interest" description="Disordered" evidence="7">
    <location>
        <begin position="58"/>
        <end position="96"/>
    </location>
</feature>
<evidence type="ECO:0000313" key="9">
    <source>
        <dbReference type="EMBL" id="RAI02179.1"/>
    </source>
</evidence>
<evidence type="ECO:0000256" key="4">
    <source>
        <dbReference type="ARBA" id="ARBA00022692"/>
    </source>
</evidence>
<keyword evidence="4 8" id="KW-0812">Transmembrane</keyword>
<evidence type="ECO:0000256" key="3">
    <source>
        <dbReference type="ARBA" id="ARBA00022475"/>
    </source>
</evidence>
<evidence type="ECO:0000256" key="7">
    <source>
        <dbReference type="SAM" id="MobiDB-lite"/>
    </source>
</evidence>
<dbReference type="InterPro" id="IPR010290">
    <property type="entry name" value="TM_effector"/>
</dbReference>
<name>A0A8B2NUK2_9HYPH</name>
<dbReference type="PANTHER" id="PTHR23513:SF11">
    <property type="entry name" value="STAPHYLOFERRIN A TRANSPORTER"/>
    <property type="match status" value="1"/>
</dbReference>
<keyword evidence="2" id="KW-0813">Transport</keyword>
<dbReference type="AlphaFoldDB" id="A0A8B2NUK2"/>
<evidence type="ECO:0000256" key="6">
    <source>
        <dbReference type="ARBA" id="ARBA00023136"/>
    </source>
</evidence>
<dbReference type="PANTHER" id="PTHR23513">
    <property type="entry name" value="INTEGRAL MEMBRANE EFFLUX PROTEIN-RELATED"/>
    <property type="match status" value="1"/>
</dbReference>
<dbReference type="InterPro" id="IPR036259">
    <property type="entry name" value="MFS_trans_sf"/>
</dbReference>
<dbReference type="SUPFAM" id="SSF103473">
    <property type="entry name" value="MFS general substrate transporter"/>
    <property type="match status" value="1"/>
</dbReference>
<comment type="subcellular location">
    <subcellularLocation>
        <location evidence="1">Cell membrane</location>
        <topology evidence="1">Multi-pass membrane protein</topology>
    </subcellularLocation>
</comment>
<organism evidence="9 10">
    <name type="scientific">Acuticoccus sediminis</name>
    <dbReference type="NCBI Taxonomy" id="2184697"/>
    <lineage>
        <taxon>Bacteria</taxon>
        <taxon>Pseudomonadati</taxon>
        <taxon>Pseudomonadota</taxon>
        <taxon>Alphaproteobacteria</taxon>
        <taxon>Hyphomicrobiales</taxon>
        <taxon>Amorphaceae</taxon>
        <taxon>Acuticoccus</taxon>
    </lineage>
</organism>
<evidence type="ECO:0000256" key="1">
    <source>
        <dbReference type="ARBA" id="ARBA00004651"/>
    </source>
</evidence>
<dbReference type="Gene3D" id="1.20.1250.20">
    <property type="entry name" value="MFS general substrate transporter like domains"/>
    <property type="match status" value="1"/>
</dbReference>
<evidence type="ECO:0000256" key="2">
    <source>
        <dbReference type="ARBA" id="ARBA00022448"/>
    </source>
</evidence>
<feature type="transmembrane region" description="Helical" evidence="8">
    <location>
        <begin position="107"/>
        <end position="124"/>
    </location>
</feature>
<feature type="transmembrane region" description="Helical" evidence="8">
    <location>
        <begin position="349"/>
        <end position="370"/>
    </location>
</feature>
<gene>
    <name evidence="9" type="ORF">DLJ53_12495</name>
</gene>
<dbReference type="Pfam" id="PF05977">
    <property type="entry name" value="MFS_3"/>
    <property type="match status" value="1"/>
</dbReference>
<comment type="caution">
    <text evidence="9">The sequence shown here is derived from an EMBL/GenBank/DDBJ whole genome shotgun (WGS) entry which is preliminary data.</text>
</comment>
<dbReference type="CDD" id="cd06173">
    <property type="entry name" value="MFS_MefA_like"/>
    <property type="match status" value="1"/>
</dbReference>
<keyword evidence="3" id="KW-1003">Cell membrane</keyword>
<feature type="transmembrane region" description="Helical" evidence="8">
    <location>
        <begin position="407"/>
        <end position="430"/>
    </location>
</feature>
<dbReference type="GO" id="GO:0005886">
    <property type="term" value="C:plasma membrane"/>
    <property type="evidence" value="ECO:0007669"/>
    <property type="project" value="UniProtKB-SubCell"/>
</dbReference>
<keyword evidence="5 8" id="KW-1133">Transmembrane helix</keyword>
<feature type="transmembrane region" description="Helical" evidence="8">
    <location>
        <begin position="442"/>
        <end position="462"/>
    </location>
</feature>
<feature type="transmembrane region" description="Helical" evidence="8">
    <location>
        <begin position="468"/>
        <end position="486"/>
    </location>
</feature>
<dbReference type="Proteomes" id="UP000249590">
    <property type="component" value="Unassembled WGS sequence"/>
</dbReference>
<proteinExistence type="predicted"/>
<sequence>MLRPVMPRSAHNGQGGEVAQWIAQTCLFVVARRDPCARHALPRGAPSGPERTAMTLETPRLSSGARWMPGGSPGASARPESSPPGETPAAAPQGVADDPQRAVYRRVFLPLWGAAVGLQAGFLVHDVSAAWVITAAGGAASLVALAQTAATAPFFLLALPGGTLADLYGRARIIMIVAAVLSVVSATLAGVAAAGFAGPMLVLAVSLANGCGNALTTPAWQAMTPELIRGERLPGALALNSLGINIARSIGPVTAGFVLAWAGPPAAFALNAAFFAAVAATFGAVGLRASARPAASEGFWPALAGGARYVASERPLQVVALKATTFFFFAASFWALAPVVVAERLDGNGGMLGLMVGSAGVGAVTGWRILGALRRRLDLDGLMRLAGLVAAAALCLVPLAGHPAVFAGLQAALGFAWLIAFSSIHLAAQLRLPTWVRGRGTALYLIAIFGSMATGSALAGLVTDAAGLTVAYLVAGVGLLVATLVARQLKIAVTTASPTNAAPAEQKRDGDR</sequence>
<feature type="transmembrane region" description="Helical" evidence="8">
    <location>
        <begin position="318"/>
        <end position="337"/>
    </location>
</feature>
<feature type="transmembrane region" description="Helical" evidence="8">
    <location>
        <begin position="130"/>
        <end position="159"/>
    </location>
</feature>